<dbReference type="WBParaSite" id="RSKR_0001129900.1">
    <property type="protein sequence ID" value="RSKR_0001129900.1"/>
    <property type="gene ID" value="RSKR_0001129900"/>
</dbReference>
<proteinExistence type="predicted"/>
<accession>A0AC35UH30</accession>
<organism evidence="1 2">
    <name type="scientific">Rhabditophanes sp. KR3021</name>
    <dbReference type="NCBI Taxonomy" id="114890"/>
    <lineage>
        <taxon>Eukaryota</taxon>
        <taxon>Metazoa</taxon>
        <taxon>Ecdysozoa</taxon>
        <taxon>Nematoda</taxon>
        <taxon>Chromadorea</taxon>
        <taxon>Rhabditida</taxon>
        <taxon>Tylenchina</taxon>
        <taxon>Panagrolaimomorpha</taxon>
        <taxon>Strongyloidoidea</taxon>
        <taxon>Alloionematidae</taxon>
        <taxon>Rhabditophanes</taxon>
    </lineage>
</organism>
<sequence>MKLLFIYVFVLIGLVINLLHANPTNKGRGRKNEKAVAEQGVTENSNQLLDAIEPATNKKGKKDGKIKNRKGKHQRHKKDHHKNGKKEVKKNKKKCNCEMVNNRAKSFVVDLKWSNDGTKIAIAYDDGHIIVGGTDGNKDWTKDTEKNLRAITWGQDDTSVIVGLGDGTLHVYDAEGNPLVNLQIIAIETLELDIALDKDVKKNYMVALEYYTPTAPPQLLESFHMDIGIASSTAKAVPVIRQPVNVFRGPVSLYTPRLLIVYQHVIQICVNELDTNPVIVRIPKFVISGAKWSPDGQCIAVAGKSVEDTGDKPVIQFLSVWGHFLRKIRIDGTDLGGFSWDGTTIVYCSPNKITGEDNIQFFETTLCNVNTIKVRHLWHIIAYKDHCMLVSEVEFNPGNSIERGQIVWYCQICNSIGTAVDTKYVHFEPLYVAMNDKAVIISSNENHIIWYYSVPRKMPLASALLKGGKAINTVQNQNINNESDHIFHIDGRMDDERALNMKKQMKGTSDKVQSVCMGQTFFLLFRESGSANRYSLPEGKLIVTYKIMPDVETAGVNCTGKKLAIITKDGIFKFFEINEKAAHPLIQAKENTIAIFEKARLIVYNGTDTEDPVPNKGYLASYEDLTVRTIDMKMLLDDPMNPTLACITDIEVKSLRSVKKMIEAGRMKDAINFIEKNSHPKLYEIIKEVSLMKLDMKTAEYAFVMLKDYSGIRLLKRLKEIKNDDLKRCEILLFLGRLDEAEKIYMENDRRDLAIDMRKKMCDWAGVLRILQAYPSSGDDHIIQQARKKMGDYYMARREWKLAASYYEHGQNFEELFKCYKMSEDYSKIEMLVKRINDGNSLLKDIGDFYTCTGLGLEAVDCYIRCEKFEEALDSCIQLNMWERAVELSKAHNIRDVPSLLSKYAMSITGNNEKTWATVQLYRKAGKYLEGSKILSELGTIEMRKISTSPVKLKKIFVMSGLLIEEYREANKSRIKNKTGLGSSIEASLQGLLDEDSKLTIEESKIIDKGWRGAEAFHFMMIAYRHYYNQDYGKAMVAGMVCSTYDDYLSPEKSHCLIALSSALIKKFYVCCKAFMFLETSGQVSETNRNLFKQKAVDIFTKNVPQDHNVNTNGCPHCGKTIPDFSLTCPLCDFKFSICIVTGLPIFDDTFWLCPRCKHRANEHEMKGRLYCPLCHYDLGEKINRKQI</sequence>
<protein>
    <submittedName>
        <fullName evidence="2">ANAPC4_WD40 domain-containing protein</fullName>
    </submittedName>
</protein>
<reference evidence="2" key="1">
    <citation type="submission" date="2016-11" db="UniProtKB">
        <authorList>
            <consortium name="WormBaseParasite"/>
        </authorList>
    </citation>
    <scope>IDENTIFICATION</scope>
    <source>
        <strain evidence="2">KR3021</strain>
    </source>
</reference>
<name>A0AC35UH30_9BILA</name>
<dbReference type="Proteomes" id="UP000095286">
    <property type="component" value="Unplaced"/>
</dbReference>
<evidence type="ECO:0000313" key="2">
    <source>
        <dbReference type="WBParaSite" id="RSKR_0001129900.1"/>
    </source>
</evidence>
<evidence type="ECO:0000313" key="1">
    <source>
        <dbReference type="Proteomes" id="UP000095286"/>
    </source>
</evidence>